<dbReference type="Pfam" id="PF01687">
    <property type="entry name" value="Flavokinase"/>
    <property type="match status" value="1"/>
</dbReference>
<dbReference type="NCBIfam" id="NF004159">
    <property type="entry name" value="PRK05627.1-2"/>
    <property type="match status" value="1"/>
</dbReference>
<dbReference type="PIRSF" id="PIRSF004491">
    <property type="entry name" value="FAD_Synth"/>
    <property type="match status" value="1"/>
</dbReference>
<dbReference type="SUPFAM" id="SSF52374">
    <property type="entry name" value="Nucleotidylyl transferase"/>
    <property type="match status" value="1"/>
</dbReference>
<dbReference type="GO" id="GO:0009231">
    <property type="term" value="P:riboflavin biosynthetic process"/>
    <property type="evidence" value="ECO:0007669"/>
    <property type="project" value="InterPro"/>
</dbReference>
<evidence type="ECO:0000256" key="1">
    <source>
        <dbReference type="ARBA" id="ARBA00002121"/>
    </source>
</evidence>
<dbReference type="GO" id="GO:0006747">
    <property type="term" value="P:FAD biosynthetic process"/>
    <property type="evidence" value="ECO:0007669"/>
    <property type="project" value="UniProtKB-UniRule"/>
</dbReference>
<proteinExistence type="inferred from homology"/>
<keyword evidence="11 15" id="KW-0067">ATP-binding</keyword>
<comment type="pathway">
    <text evidence="2 15">Cofactor biosynthesis; FAD biosynthesis; FAD from FMN: step 1/1.</text>
</comment>
<evidence type="ECO:0000256" key="8">
    <source>
        <dbReference type="ARBA" id="ARBA00022741"/>
    </source>
</evidence>
<dbReference type="InterPro" id="IPR014729">
    <property type="entry name" value="Rossmann-like_a/b/a_fold"/>
</dbReference>
<dbReference type="GO" id="GO:0003919">
    <property type="term" value="F:FMN adenylyltransferase activity"/>
    <property type="evidence" value="ECO:0007669"/>
    <property type="project" value="UniProtKB-UniRule"/>
</dbReference>
<evidence type="ECO:0000256" key="12">
    <source>
        <dbReference type="ARBA" id="ARBA00023268"/>
    </source>
</evidence>
<dbReference type="SMART" id="SM00904">
    <property type="entry name" value="Flavokinase"/>
    <property type="match status" value="1"/>
</dbReference>
<dbReference type="AlphaFoldDB" id="A0AAU9CT12"/>
<organism evidence="17 18">
    <name type="scientific">Methylomarinovum tepidoasis</name>
    <dbReference type="NCBI Taxonomy" id="2840183"/>
    <lineage>
        <taxon>Bacteria</taxon>
        <taxon>Pseudomonadati</taxon>
        <taxon>Pseudomonadota</taxon>
        <taxon>Gammaproteobacteria</taxon>
        <taxon>Methylococcales</taxon>
        <taxon>Methylothermaceae</taxon>
        <taxon>Methylomarinovum</taxon>
    </lineage>
</organism>
<comment type="catalytic activity">
    <reaction evidence="13 15">
        <text>riboflavin + ATP = FMN + ADP + H(+)</text>
        <dbReference type="Rhea" id="RHEA:14357"/>
        <dbReference type="ChEBI" id="CHEBI:15378"/>
        <dbReference type="ChEBI" id="CHEBI:30616"/>
        <dbReference type="ChEBI" id="CHEBI:57986"/>
        <dbReference type="ChEBI" id="CHEBI:58210"/>
        <dbReference type="ChEBI" id="CHEBI:456216"/>
        <dbReference type="EC" id="2.7.1.26"/>
    </reaction>
</comment>
<reference evidence="18" key="1">
    <citation type="journal article" date="2024" name="Int. J. Syst. Evol. Microbiol.">
        <title>Methylomarinovum tepidoasis sp. nov., a moderately thermophilic methanotroph of the family Methylothermaceae isolated from a deep-sea hydrothermal field.</title>
        <authorList>
            <person name="Hirayama H."/>
            <person name="Takaki Y."/>
            <person name="Abe M."/>
            <person name="Miyazaki M."/>
            <person name="Uematsu K."/>
            <person name="Matsui Y."/>
            <person name="Takai K."/>
        </authorList>
    </citation>
    <scope>NUCLEOTIDE SEQUENCE [LARGE SCALE GENOMIC DNA]</scope>
    <source>
        <strain evidence="18">IN45</strain>
    </source>
</reference>
<dbReference type="FunFam" id="3.40.50.620:FF:000021">
    <property type="entry name" value="Riboflavin biosynthesis protein"/>
    <property type="match status" value="1"/>
</dbReference>
<comment type="function">
    <text evidence="1">Catalyzes the phosphorylation of riboflavin to FMN followed by the adenylation of FMN to FAD.</text>
</comment>
<dbReference type="SUPFAM" id="SSF82114">
    <property type="entry name" value="Riboflavin kinase-like"/>
    <property type="match status" value="1"/>
</dbReference>
<dbReference type="GO" id="GO:0005524">
    <property type="term" value="F:ATP binding"/>
    <property type="evidence" value="ECO:0007669"/>
    <property type="project" value="UniProtKB-UniRule"/>
</dbReference>
<dbReference type="EC" id="2.7.7.2" evidence="15"/>
<dbReference type="InterPro" id="IPR015865">
    <property type="entry name" value="Riboflavin_kinase_bac/euk"/>
</dbReference>
<dbReference type="PANTHER" id="PTHR22749:SF6">
    <property type="entry name" value="RIBOFLAVIN KINASE"/>
    <property type="match status" value="1"/>
</dbReference>
<dbReference type="Gene3D" id="3.40.50.620">
    <property type="entry name" value="HUPs"/>
    <property type="match status" value="1"/>
</dbReference>
<evidence type="ECO:0000256" key="4">
    <source>
        <dbReference type="ARBA" id="ARBA00022630"/>
    </source>
</evidence>
<dbReference type="InterPro" id="IPR023468">
    <property type="entry name" value="Riboflavin_kinase"/>
</dbReference>
<evidence type="ECO:0000256" key="2">
    <source>
        <dbReference type="ARBA" id="ARBA00004726"/>
    </source>
</evidence>
<evidence type="ECO:0000256" key="7">
    <source>
        <dbReference type="ARBA" id="ARBA00022695"/>
    </source>
</evidence>
<comment type="catalytic activity">
    <reaction evidence="14 15">
        <text>FMN + ATP + H(+) = FAD + diphosphate</text>
        <dbReference type="Rhea" id="RHEA:17237"/>
        <dbReference type="ChEBI" id="CHEBI:15378"/>
        <dbReference type="ChEBI" id="CHEBI:30616"/>
        <dbReference type="ChEBI" id="CHEBI:33019"/>
        <dbReference type="ChEBI" id="CHEBI:57692"/>
        <dbReference type="ChEBI" id="CHEBI:58210"/>
        <dbReference type="EC" id="2.7.7.2"/>
    </reaction>
</comment>
<evidence type="ECO:0000256" key="5">
    <source>
        <dbReference type="ARBA" id="ARBA00022643"/>
    </source>
</evidence>
<evidence type="ECO:0000256" key="10">
    <source>
        <dbReference type="ARBA" id="ARBA00022827"/>
    </source>
</evidence>
<accession>A0AAU9CT12</accession>
<dbReference type="NCBIfam" id="NF004163">
    <property type="entry name" value="PRK05627.1-6"/>
    <property type="match status" value="1"/>
</dbReference>
<dbReference type="PANTHER" id="PTHR22749">
    <property type="entry name" value="RIBOFLAVIN KINASE/FMN ADENYLYLTRANSFERASE"/>
    <property type="match status" value="1"/>
</dbReference>
<protein>
    <recommendedName>
        <fullName evidence="15">Riboflavin biosynthesis protein</fullName>
    </recommendedName>
    <domain>
        <recommendedName>
            <fullName evidence="15">Riboflavin kinase</fullName>
            <ecNumber evidence="15">2.7.1.26</ecNumber>
        </recommendedName>
        <alternativeName>
            <fullName evidence="15">Flavokinase</fullName>
        </alternativeName>
    </domain>
    <domain>
        <recommendedName>
            <fullName evidence="15">FMN adenylyltransferase</fullName>
            <ecNumber evidence="15">2.7.7.2</ecNumber>
        </recommendedName>
        <alternativeName>
            <fullName evidence="15">FAD pyrophosphorylase</fullName>
        </alternativeName>
        <alternativeName>
            <fullName evidence="15">FAD synthase</fullName>
        </alternativeName>
    </domain>
</protein>
<evidence type="ECO:0000256" key="11">
    <source>
        <dbReference type="ARBA" id="ARBA00022840"/>
    </source>
</evidence>
<dbReference type="InterPro" id="IPR023465">
    <property type="entry name" value="Riboflavin_kinase_dom_sf"/>
</dbReference>
<evidence type="ECO:0000256" key="9">
    <source>
        <dbReference type="ARBA" id="ARBA00022777"/>
    </source>
</evidence>
<evidence type="ECO:0000256" key="13">
    <source>
        <dbReference type="ARBA" id="ARBA00047880"/>
    </source>
</evidence>
<dbReference type="Proteomes" id="UP001321450">
    <property type="component" value="Chromosome"/>
</dbReference>
<keyword evidence="7 15" id="KW-0548">Nucleotidyltransferase</keyword>
<name>A0AAU9CT12_9GAMM</name>
<dbReference type="KEGG" id="meiy:MIN45_P0112"/>
<dbReference type="GO" id="GO:0008531">
    <property type="term" value="F:riboflavin kinase activity"/>
    <property type="evidence" value="ECO:0007669"/>
    <property type="project" value="UniProtKB-UniRule"/>
</dbReference>
<evidence type="ECO:0000256" key="15">
    <source>
        <dbReference type="PIRNR" id="PIRNR004491"/>
    </source>
</evidence>
<sequence>MRLIRGLHNLPAPGTVATIGNFDGVHLGHRYVIHRLAAVGARMGLPVTVVLFEPQPQEYFRGAAAPARLTRLREKVARLAELPVDRVLVLRFDRRLAPLPAAAFIDRVLVQGLGVKYLVVGDDFRFGRGREGDFALLRRVGETRGFEVVQAPSFTLEGVRVSSTRVREALERGDMETAAEFLGRPYSMCGRVAAGRQRGRDLGFPTANIDPFRRKSPVSGVFAVTVTGVAERPWPGVANVGVRPTVAGTRVWLEVHLFDFHGDLYGRQLEVFFRHKLREERRFPSLEALRAQIQQDAAQARQWLEDKEPTWTTNTL</sequence>
<keyword evidence="12" id="KW-0511">Multifunctional enzyme</keyword>
<dbReference type="InterPro" id="IPR002606">
    <property type="entry name" value="Riboflavin_kinase_bac"/>
</dbReference>
<gene>
    <name evidence="17" type="ORF">MIN45_P0112</name>
</gene>
<keyword evidence="5 15" id="KW-0288">FMN</keyword>
<dbReference type="RefSeq" id="WP_286292692.1">
    <property type="nucleotide sequence ID" value="NZ_AP024718.1"/>
</dbReference>
<evidence type="ECO:0000256" key="6">
    <source>
        <dbReference type="ARBA" id="ARBA00022679"/>
    </source>
</evidence>
<keyword evidence="10 15" id="KW-0274">FAD</keyword>
<dbReference type="EMBL" id="AP024718">
    <property type="protein sequence ID" value="BCX87745.1"/>
    <property type="molecule type" value="Genomic_DNA"/>
</dbReference>
<keyword evidence="4 15" id="KW-0285">Flavoprotein</keyword>
<dbReference type="GO" id="GO:0009398">
    <property type="term" value="P:FMN biosynthetic process"/>
    <property type="evidence" value="ECO:0007669"/>
    <property type="project" value="UniProtKB-UniRule"/>
</dbReference>
<feature type="domain" description="Riboflavin kinase" evidence="16">
    <location>
        <begin position="181"/>
        <end position="305"/>
    </location>
</feature>
<keyword evidence="9 15" id="KW-0418">Kinase</keyword>
<keyword evidence="8 15" id="KW-0547">Nucleotide-binding</keyword>
<keyword evidence="18" id="KW-1185">Reference proteome</keyword>
<dbReference type="EC" id="2.7.1.26" evidence="15"/>
<dbReference type="Pfam" id="PF06574">
    <property type="entry name" value="FAD_syn"/>
    <property type="match status" value="1"/>
</dbReference>
<dbReference type="InterPro" id="IPR015864">
    <property type="entry name" value="FAD_synthase"/>
</dbReference>
<dbReference type="NCBIfam" id="NF004160">
    <property type="entry name" value="PRK05627.1-3"/>
    <property type="match status" value="1"/>
</dbReference>
<evidence type="ECO:0000313" key="18">
    <source>
        <dbReference type="Proteomes" id="UP001321450"/>
    </source>
</evidence>
<evidence type="ECO:0000259" key="16">
    <source>
        <dbReference type="SMART" id="SM00904"/>
    </source>
</evidence>
<evidence type="ECO:0000256" key="14">
    <source>
        <dbReference type="ARBA" id="ARBA00049494"/>
    </source>
</evidence>
<comment type="similarity">
    <text evidence="15">Belongs to the ribF family.</text>
</comment>
<comment type="pathway">
    <text evidence="3 15">Cofactor biosynthesis; FMN biosynthesis; FMN from riboflavin (ATP route): step 1/1.</text>
</comment>
<keyword evidence="6 15" id="KW-0808">Transferase</keyword>
<dbReference type="NCBIfam" id="TIGR00083">
    <property type="entry name" value="ribF"/>
    <property type="match status" value="1"/>
</dbReference>
<evidence type="ECO:0000256" key="3">
    <source>
        <dbReference type="ARBA" id="ARBA00005201"/>
    </source>
</evidence>
<dbReference type="Gene3D" id="2.40.30.30">
    <property type="entry name" value="Riboflavin kinase-like"/>
    <property type="match status" value="1"/>
</dbReference>
<evidence type="ECO:0000313" key="17">
    <source>
        <dbReference type="EMBL" id="BCX87745.1"/>
    </source>
</evidence>
<dbReference type="CDD" id="cd02064">
    <property type="entry name" value="FAD_synthetase_N"/>
    <property type="match status" value="1"/>
</dbReference>